<dbReference type="Gene3D" id="2.60.40.1430">
    <property type="entry name" value="Perfringolysin, domain 4"/>
    <property type="match status" value="1"/>
</dbReference>
<dbReference type="InterPro" id="IPR036359">
    <property type="entry name" value="Thiol_cytolysin_sf"/>
</dbReference>
<keyword evidence="2" id="KW-0732">Signal</keyword>
<feature type="compositionally biased region" description="Basic residues" evidence="1">
    <location>
        <begin position="129"/>
        <end position="148"/>
    </location>
</feature>
<organism evidence="3 4">
    <name type="scientific">Parthenolecanium corni</name>
    <dbReference type="NCBI Taxonomy" id="536013"/>
    <lineage>
        <taxon>Eukaryota</taxon>
        <taxon>Metazoa</taxon>
        <taxon>Ecdysozoa</taxon>
        <taxon>Arthropoda</taxon>
        <taxon>Hexapoda</taxon>
        <taxon>Insecta</taxon>
        <taxon>Pterygota</taxon>
        <taxon>Neoptera</taxon>
        <taxon>Paraneoptera</taxon>
        <taxon>Hemiptera</taxon>
        <taxon>Sternorrhyncha</taxon>
        <taxon>Coccoidea</taxon>
        <taxon>Coccidae</taxon>
        <taxon>Parthenolecanium</taxon>
    </lineage>
</organism>
<dbReference type="SUPFAM" id="SSF56978">
    <property type="entry name" value="Perfringolysin"/>
    <property type="match status" value="1"/>
</dbReference>
<sequence length="154" mass="17389">MKFLIVITVFAFVLTGADDDGDDGDDGGFVKVRNKGIYVAIFHVSYTLNGQTISKSSGTFPVLKSKTIDIPKDATNIKVKAQFYRFFWVKKTIFTDEFQTSGNHCYKVSGTTAHQSWKKIEPCNDDDRRRRRRRRGGGGGRGRGRGRGRKDEDE</sequence>
<dbReference type="InterPro" id="IPR038700">
    <property type="entry name" value="Thiol_cytolys_C_sf"/>
</dbReference>
<comment type="caution">
    <text evidence="3">The sequence shown here is derived from an EMBL/GenBank/DDBJ whole genome shotgun (WGS) entry which is preliminary data.</text>
</comment>
<proteinExistence type="predicted"/>
<protein>
    <submittedName>
        <fullName evidence="3">Uncharacterized protein</fullName>
    </submittedName>
</protein>
<dbReference type="GO" id="GO:0015485">
    <property type="term" value="F:cholesterol binding"/>
    <property type="evidence" value="ECO:0007669"/>
    <property type="project" value="InterPro"/>
</dbReference>
<evidence type="ECO:0000313" key="3">
    <source>
        <dbReference type="EMBL" id="KAK7602708.1"/>
    </source>
</evidence>
<name>A0AAN9U1U4_9HEMI</name>
<dbReference type="Proteomes" id="UP001367676">
    <property type="component" value="Unassembled WGS sequence"/>
</dbReference>
<evidence type="ECO:0000313" key="4">
    <source>
        <dbReference type="Proteomes" id="UP001367676"/>
    </source>
</evidence>
<feature type="chain" id="PRO_5043026346" evidence="2">
    <location>
        <begin position="20"/>
        <end position="154"/>
    </location>
</feature>
<reference evidence="3 4" key="1">
    <citation type="submission" date="2024-03" db="EMBL/GenBank/DDBJ databases">
        <title>Adaptation during the transition from Ophiocordyceps entomopathogen to insect associate is accompanied by gene loss and intensified selection.</title>
        <authorList>
            <person name="Ward C.M."/>
            <person name="Onetto C.A."/>
            <person name="Borneman A.R."/>
        </authorList>
    </citation>
    <scope>NUCLEOTIDE SEQUENCE [LARGE SCALE GENOMIC DNA]</scope>
    <source>
        <strain evidence="3">AWRI1</strain>
        <tissue evidence="3">Single Adult Female</tissue>
    </source>
</reference>
<dbReference type="AlphaFoldDB" id="A0AAN9U1U4"/>
<accession>A0AAN9U1U4</accession>
<dbReference type="EMBL" id="JBBCAQ010000007">
    <property type="protein sequence ID" value="KAK7602708.1"/>
    <property type="molecule type" value="Genomic_DNA"/>
</dbReference>
<feature type="signal peptide" evidence="2">
    <location>
        <begin position="1"/>
        <end position="19"/>
    </location>
</feature>
<evidence type="ECO:0000256" key="1">
    <source>
        <dbReference type="SAM" id="MobiDB-lite"/>
    </source>
</evidence>
<gene>
    <name evidence="3" type="ORF">V9T40_006682</name>
</gene>
<evidence type="ECO:0000256" key="2">
    <source>
        <dbReference type="SAM" id="SignalP"/>
    </source>
</evidence>
<feature type="region of interest" description="Disordered" evidence="1">
    <location>
        <begin position="122"/>
        <end position="154"/>
    </location>
</feature>
<keyword evidence="4" id="KW-1185">Reference proteome</keyword>